<accession>A0A1I0YNE4</accession>
<proteinExistence type="predicted"/>
<feature type="transmembrane region" description="Helical" evidence="1">
    <location>
        <begin position="245"/>
        <end position="267"/>
    </location>
</feature>
<feature type="transmembrane region" description="Helical" evidence="1">
    <location>
        <begin position="390"/>
        <end position="408"/>
    </location>
</feature>
<sequence length="726" mass="75968">MIVPTQPAPTRVRRPLWTSAWVLVLVLVVVGFGFVASRSDPPAPTGPLRPEVAQAEQAIGTLLSPGTASTTIELLPADFTEVTGVVPAELTAPDNTIRAVHADGGCSTPWGDDGTRWDYTASCKAHDLGYDLLRYSAAKGQPLGPEVRKALDDRLSADMHAMCGINPQNSPGTCRAVASLFSAGLVINSWHQRWGPPVGEPVAPMLAGVAMIGFLLTFRLRGWLHARRIAPRQRQSVPAVVRHRAAGSWAPLAVAAVALLVLGESAVALGRWAGVGDGWLWPLTWLTQLAFLFFFAGGRANAAGWREIVGAGGGYREYLAHRAGWLLRPALVFAVVAFAVPMALELLGIPPNTTGTVMRIALHPLWLLGVYLLTVVVTPIMLTLHRRAPLAVLALIAGGVLGLATTASGAGPELLQYAGVIGLALLAQQLGFAHADGLLSRRLLGWTGAAAIGTLVALAGSGALPLLLLGTPGAVPPLAGPTLAVLLLGLAHLGLLLALPQPARALGARAAVVRVTDFALRAPMSLYLCFLTAMLLLITVVYLPEQLGRGLGWVLHPRSVIALAMLAGPGVVVFWWFERHTQPHRTPRLVPGPVNRLEILLARAAAWLGFGYAVIGIFGFALSGFSGSGNATLLGLELDPIQSVLHLLLGVSLLHTVRTGASGTPTTWVLSTLACVPPLLAATSGPDTDTLALLVHGVTGLFATAAVVATVATSWRPSRTPVRSGG</sequence>
<dbReference type="GO" id="GO:0004623">
    <property type="term" value="F:phospholipase A2 activity"/>
    <property type="evidence" value="ECO:0007669"/>
    <property type="project" value="InterPro"/>
</dbReference>
<feature type="transmembrane region" description="Helical" evidence="1">
    <location>
        <begin position="555"/>
        <end position="577"/>
    </location>
</feature>
<protein>
    <submittedName>
        <fullName evidence="2">Phospholipase A2</fullName>
    </submittedName>
</protein>
<feature type="transmembrane region" description="Helical" evidence="1">
    <location>
        <begin position="414"/>
        <end position="432"/>
    </location>
</feature>
<reference evidence="3" key="1">
    <citation type="submission" date="2016-10" db="EMBL/GenBank/DDBJ databases">
        <authorList>
            <person name="Varghese N."/>
            <person name="Submissions S."/>
        </authorList>
    </citation>
    <scope>NUCLEOTIDE SEQUENCE [LARGE SCALE GENOMIC DNA]</scope>
    <source>
        <strain evidence="3">CGMCC 4.3568</strain>
    </source>
</reference>
<dbReference type="STRING" id="490629.SAMN05216266_105147"/>
<dbReference type="GO" id="GO:0050482">
    <property type="term" value="P:arachidonate secretion"/>
    <property type="evidence" value="ECO:0007669"/>
    <property type="project" value="InterPro"/>
</dbReference>
<feature type="transmembrane region" description="Helical" evidence="1">
    <location>
        <begin position="325"/>
        <end position="344"/>
    </location>
</feature>
<keyword evidence="1" id="KW-0812">Transmembrane</keyword>
<dbReference type="SUPFAM" id="SSF48619">
    <property type="entry name" value="Phospholipase A2, PLA2"/>
    <property type="match status" value="1"/>
</dbReference>
<keyword evidence="3" id="KW-1185">Reference proteome</keyword>
<keyword evidence="1" id="KW-1133">Transmembrane helix</keyword>
<feature type="transmembrane region" description="Helical" evidence="1">
    <location>
        <begin position="364"/>
        <end position="383"/>
    </location>
</feature>
<feature type="transmembrane region" description="Helical" evidence="1">
    <location>
        <begin position="279"/>
        <end position="296"/>
    </location>
</feature>
<dbReference type="Proteomes" id="UP000243799">
    <property type="component" value="Unassembled WGS sequence"/>
</dbReference>
<dbReference type="InterPro" id="IPR015141">
    <property type="entry name" value="PLipase_A2_prok/fun"/>
</dbReference>
<keyword evidence="1" id="KW-0472">Membrane</keyword>
<feature type="transmembrane region" description="Helical" evidence="1">
    <location>
        <begin position="524"/>
        <end position="543"/>
    </location>
</feature>
<dbReference type="InterPro" id="IPR036444">
    <property type="entry name" value="PLipase_A2_dom_sf"/>
</dbReference>
<dbReference type="GO" id="GO:0006644">
    <property type="term" value="P:phospholipid metabolic process"/>
    <property type="evidence" value="ECO:0007669"/>
    <property type="project" value="InterPro"/>
</dbReference>
<feature type="transmembrane region" description="Helical" evidence="1">
    <location>
        <begin position="691"/>
        <end position="715"/>
    </location>
</feature>
<feature type="transmembrane region" description="Helical" evidence="1">
    <location>
        <begin position="478"/>
        <end position="499"/>
    </location>
</feature>
<feature type="transmembrane region" description="Helical" evidence="1">
    <location>
        <begin position="444"/>
        <end position="466"/>
    </location>
</feature>
<evidence type="ECO:0000313" key="2">
    <source>
        <dbReference type="EMBL" id="SFB13643.1"/>
    </source>
</evidence>
<dbReference type="RefSeq" id="WP_245788268.1">
    <property type="nucleotide sequence ID" value="NZ_FOKG01000005.1"/>
</dbReference>
<dbReference type="AlphaFoldDB" id="A0A1I0YNE4"/>
<name>A0A1I0YNE4_9PSEU</name>
<evidence type="ECO:0000256" key="1">
    <source>
        <dbReference type="SAM" id="Phobius"/>
    </source>
</evidence>
<evidence type="ECO:0000313" key="3">
    <source>
        <dbReference type="Proteomes" id="UP000243799"/>
    </source>
</evidence>
<organism evidence="2 3">
    <name type="scientific">Amycolatopsis marina</name>
    <dbReference type="NCBI Taxonomy" id="490629"/>
    <lineage>
        <taxon>Bacteria</taxon>
        <taxon>Bacillati</taxon>
        <taxon>Actinomycetota</taxon>
        <taxon>Actinomycetes</taxon>
        <taxon>Pseudonocardiales</taxon>
        <taxon>Pseudonocardiaceae</taxon>
        <taxon>Amycolatopsis</taxon>
    </lineage>
</organism>
<dbReference type="Gene3D" id="1.20.90.10">
    <property type="entry name" value="Phospholipase A2 domain"/>
    <property type="match status" value="1"/>
</dbReference>
<gene>
    <name evidence="2" type="ORF">SAMN05216266_105147</name>
</gene>
<feature type="transmembrane region" description="Helical" evidence="1">
    <location>
        <begin position="597"/>
        <end position="621"/>
    </location>
</feature>
<dbReference type="Pfam" id="PF09056">
    <property type="entry name" value="Phospholip_A2_3"/>
    <property type="match status" value="1"/>
</dbReference>
<dbReference type="EMBL" id="FOKG01000005">
    <property type="protein sequence ID" value="SFB13643.1"/>
    <property type="molecule type" value="Genomic_DNA"/>
</dbReference>
<feature type="transmembrane region" description="Helical" evidence="1">
    <location>
        <begin position="16"/>
        <end position="36"/>
    </location>
</feature>
<feature type="transmembrane region" description="Helical" evidence="1">
    <location>
        <begin position="202"/>
        <end position="224"/>
    </location>
</feature>